<dbReference type="AlphaFoldDB" id="A0A7J9BH05"/>
<dbReference type="Pfam" id="PF12706">
    <property type="entry name" value="Lactamase_B_2"/>
    <property type="match status" value="1"/>
</dbReference>
<dbReference type="InterPro" id="IPR036866">
    <property type="entry name" value="RibonucZ/Hydroxyglut_hydro"/>
</dbReference>
<dbReference type="PANTHER" id="PTHR46504">
    <property type="entry name" value="TRNASE Z TRZ1"/>
    <property type="match status" value="1"/>
</dbReference>
<dbReference type="InterPro" id="IPR001279">
    <property type="entry name" value="Metallo-B-lactamas"/>
</dbReference>
<dbReference type="EMBL" id="JABEZY010000003">
    <property type="protein sequence ID" value="MBA0735432.1"/>
    <property type="molecule type" value="Genomic_DNA"/>
</dbReference>
<evidence type="ECO:0000259" key="1">
    <source>
        <dbReference type="Pfam" id="PF12706"/>
    </source>
</evidence>
<sequence length="224" mass="25147">MDHIGGLPMYVATRGLYGMKPPTIVVPTCIKEDVEKLFEVHRKMDQSELKHNLIGLDVGEEFLLRRDLKVRAFRTYHVIPSQGYVVYSVKQKLKVEYLGLSGNEIKNLKSSGVEITYTTTTPEVAFTGDTMSDFIVDEANLDVLRAKILVVESTFVDNSVSVEHARDYGHVHLSEIINYADKFKNRAILLIHFSARYALETIQEAIAALPSPLAGRVFALTEGF</sequence>
<evidence type="ECO:0000313" key="3">
    <source>
        <dbReference type="Proteomes" id="UP000593579"/>
    </source>
</evidence>
<comment type="caution">
    <text evidence="2">The sequence shown here is derived from an EMBL/GenBank/DDBJ whole genome shotgun (WGS) entry which is preliminary data.</text>
</comment>
<evidence type="ECO:0000313" key="2">
    <source>
        <dbReference type="EMBL" id="MBA0735432.1"/>
    </source>
</evidence>
<organism evidence="2 3">
    <name type="scientific">Gossypium gossypioides</name>
    <name type="common">Mexican cotton</name>
    <name type="synonym">Selera gossypioides</name>
    <dbReference type="NCBI Taxonomy" id="34282"/>
    <lineage>
        <taxon>Eukaryota</taxon>
        <taxon>Viridiplantae</taxon>
        <taxon>Streptophyta</taxon>
        <taxon>Embryophyta</taxon>
        <taxon>Tracheophyta</taxon>
        <taxon>Spermatophyta</taxon>
        <taxon>Magnoliopsida</taxon>
        <taxon>eudicotyledons</taxon>
        <taxon>Gunneridae</taxon>
        <taxon>Pentapetalae</taxon>
        <taxon>rosids</taxon>
        <taxon>malvids</taxon>
        <taxon>Malvales</taxon>
        <taxon>Malvaceae</taxon>
        <taxon>Malvoideae</taxon>
        <taxon>Gossypium</taxon>
    </lineage>
</organism>
<gene>
    <name evidence="2" type="ORF">Gogos_019281</name>
</gene>
<feature type="domain" description="Metallo-beta-lactamase" evidence="1">
    <location>
        <begin position="1"/>
        <end position="193"/>
    </location>
</feature>
<dbReference type="Proteomes" id="UP000593579">
    <property type="component" value="Unassembled WGS sequence"/>
</dbReference>
<dbReference type="OrthoDB" id="527344at2759"/>
<protein>
    <recommendedName>
        <fullName evidence="1">Metallo-beta-lactamase domain-containing protein</fullName>
    </recommendedName>
</protein>
<dbReference type="Gene3D" id="3.60.15.10">
    <property type="entry name" value="Ribonuclease Z/Hydroxyacylglutathione hydrolase-like"/>
    <property type="match status" value="1"/>
</dbReference>
<reference evidence="2 3" key="1">
    <citation type="journal article" date="2019" name="Genome Biol. Evol.">
        <title>Insights into the evolution of the New World diploid cottons (Gossypium, subgenus Houzingenia) based on genome sequencing.</title>
        <authorList>
            <person name="Grover C.E."/>
            <person name="Arick M.A. 2nd"/>
            <person name="Thrash A."/>
            <person name="Conover J.L."/>
            <person name="Sanders W.S."/>
            <person name="Peterson D.G."/>
            <person name="Frelichowski J.E."/>
            <person name="Scheffler J.A."/>
            <person name="Scheffler B.E."/>
            <person name="Wendel J.F."/>
        </authorList>
    </citation>
    <scope>NUCLEOTIDE SEQUENCE [LARGE SCALE GENOMIC DNA]</scope>
    <source>
        <strain evidence="2">5</strain>
        <tissue evidence="2">Leaf</tissue>
    </source>
</reference>
<dbReference type="PANTHER" id="PTHR46504:SF2">
    <property type="entry name" value="TRNASE Z TRZ1"/>
    <property type="match status" value="1"/>
</dbReference>
<dbReference type="SUPFAM" id="SSF56281">
    <property type="entry name" value="Metallo-hydrolase/oxidoreductase"/>
    <property type="match status" value="1"/>
</dbReference>
<proteinExistence type="predicted"/>
<accession>A0A7J9BH05</accession>
<name>A0A7J9BH05_GOSGO</name>
<keyword evidence="3" id="KW-1185">Reference proteome</keyword>